<dbReference type="Gene3D" id="3.90.120.30">
    <property type="match status" value="1"/>
</dbReference>
<evidence type="ECO:0000256" key="5">
    <source>
        <dbReference type="ARBA" id="ARBA00047422"/>
    </source>
</evidence>
<dbReference type="InterPro" id="IPR018117">
    <property type="entry name" value="C5_DNA_meth_AS"/>
</dbReference>
<evidence type="ECO:0000256" key="7">
    <source>
        <dbReference type="RuleBase" id="RU000416"/>
    </source>
</evidence>
<dbReference type="PROSITE" id="PS51679">
    <property type="entry name" value="SAM_MT_C5"/>
    <property type="match status" value="1"/>
</dbReference>
<gene>
    <name evidence="9" type="ORF">NU08_0937</name>
</gene>
<keyword evidence="2 6" id="KW-0808">Transferase</keyword>
<dbReference type="PANTHER" id="PTHR46098">
    <property type="entry name" value="TRNA (CYTOSINE(38)-C(5))-METHYLTRANSFERASE"/>
    <property type="match status" value="1"/>
</dbReference>
<dbReference type="InterPro" id="IPR001525">
    <property type="entry name" value="C5_MeTfrase"/>
</dbReference>
<dbReference type="GO" id="GO:0009307">
    <property type="term" value="P:DNA restriction-modification system"/>
    <property type="evidence" value="ECO:0007669"/>
    <property type="project" value="UniProtKB-KW"/>
</dbReference>
<dbReference type="PROSITE" id="PS00094">
    <property type="entry name" value="C5_MTASE_1"/>
    <property type="match status" value="1"/>
</dbReference>
<reference evidence="9 10" key="1">
    <citation type="submission" date="2014-12" db="EMBL/GenBank/DDBJ databases">
        <title>Genome sequence of Flavobacterium anhuiense RCM74.</title>
        <authorList>
            <person name="Kim J.F."/>
            <person name="Song J.Y."/>
            <person name="Kwak M.-J."/>
            <person name="Lee S.-W."/>
        </authorList>
    </citation>
    <scope>NUCLEOTIDE SEQUENCE [LARGE SCALE GENOMIC DNA]</scope>
    <source>
        <strain evidence="9 10">RCM74</strain>
    </source>
</reference>
<organism evidence="9 10">
    <name type="scientific">Flavobacterium anhuiense</name>
    <dbReference type="NCBI Taxonomy" id="459526"/>
    <lineage>
        <taxon>Bacteria</taxon>
        <taxon>Pseudomonadati</taxon>
        <taxon>Bacteroidota</taxon>
        <taxon>Flavobacteriia</taxon>
        <taxon>Flavobacteriales</taxon>
        <taxon>Flavobacteriaceae</taxon>
        <taxon>Flavobacterium</taxon>
    </lineage>
</organism>
<evidence type="ECO:0000256" key="8">
    <source>
        <dbReference type="RuleBase" id="RU000417"/>
    </source>
</evidence>
<protein>
    <recommendedName>
        <fullName evidence="8">Cytosine-specific methyltransferase</fullName>
        <ecNumber evidence="8">2.1.1.37</ecNumber>
    </recommendedName>
</protein>
<evidence type="ECO:0000313" key="10">
    <source>
        <dbReference type="Proteomes" id="UP000290433"/>
    </source>
</evidence>
<dbReference type="CDD" id="cd00315">
    <property type="entry name" value="Cyt_C5_DNA_methylase"/>
    <property type="match status" value="1"/>
</dbReference>
<name>A0A444W2R0_9FLAO</name>
<dbReference type="Proteomes" id="UP000290433">
    <property type="component" value="Unassembled WGS sequence"/>
</dbReference>
<evidence type="ECO:0000256" key="2">
    <source>
        <dbReference type="ARBA" id="ARBA00022679"/>
    </source>
</evidence>
<dbReference type="GO" id="GO:0003886">
    <property type="term" value="F:DNA (cytosine-5-)-methyltransferase activity"/>
    <property type="evidence" value="ECO:0007669"/>
    <property type="project" value="UniProtKB-EC"/>
</dbReference>
<dbReference type="InterPro" id="IPR050750">
    <property type="entry name" value="C5-MTase"/>
</dbReference>
<dbReference type="Pfam" id="PF00145">
    <property type="entry name" value="DNA_methylase"/>
    <property type="match status" value="1"/>
</dbReference>
<keyword evidence="4" id="KW-0680">Restriction system</keyword>
<dbReference type="InterPro" id="IPR029063">
    <property type="entry name" value="SAM-dependent_MTases_sf"/>
</dbReference>
<proteinExistence type="inferred from homology"/>
<dbReference type="RefSeq" id="WP_129746042.1">
    <property type="nucleotide sequence ID" value="NZ_JUIV01000002.1"/>
</dbReference>
<keyword evidence="1 6" id="KW-0489">Methyltransferase</keyword>
<dbReference type="NCBIfam" id="TIGR00675">
    <property type="entry name" value="dcm"/>
    <property type="match status" value="1"/>
</dbReference>
<dbReference type="Gene3D" id="3.40.50.150">
    <property type="entry name" value="Vaccinia Virus protein VP39"/>
    <property type="match status" value="1"/>
</dbReference>
<evidence type="ECO:0000313" key="9">
    <source>
        <dbReference type="EMBL" id="RYJ40181.1"/>
    </source>
</evidence>
<dbReference type="PANTHER" id="PTHR46098:SF1">
    <property type="entry name" value="TRNA (CYTOSINE(38)-C(5))-METHYLTRANSFERASE"/>
    <property type="match status" value="1"/>
</dbReference>
<dbReference type="OrthoDB" id="32195at2"/>
<sequence>MENNLKFIDLYAGIGGFRFAFEAAGGICKFSSEWDKYSQLTYKAFHGETPFGDIHQINDIENQIPDHNVLAAGFPCQPFSLAGVSKKNSLGRLHGFDDPTQGTEFFKIKEILRLKKPVAFFLENVKNLKSHDNGKTFEIIKESLEKIGYIFETRIIDASKWVPQHRERIYFVGFRADLNISKKEILELFPDSPKNRIYELEDILIPEKELNKKYEEKYTVGPGTWDTLLRHKKNHIEKGNGFGYGLITKPYGDKITRTISARYHKDGAEILIEQKGKRPRRLTPLEACKLQGFPEKCYAFFNGLKTQPVSDTQAYRQFGNSVAYPVIKDIAKNISNFIHERDLLNNDLGINKKAV</sequence>
<comment type="caution">
    <text evidence="9">The sequence shown here is derived from an EMBL/GenBank/DDBJ whole genome shotgun (WGS) entry which is preliminary data.</text>
</comment>
<dbReference type="EMBL" id="JUIV01000002">
    <property type="protein sequence ID" value="RYJ40181.1"/>
    <property type="molecule type" value="Genomic_DNA"/>
</dbReference>
<dbReference type="PRINTS" id="PR00105">
    <property type="entry name" value="C5METTRFRASE"/>
</dbReference>
<dbReference type="GO" id="GO:0032259">
    <property type="term" value="P:methylation"/>
    <property type="evidence" value="ECO:0007669"/>
    <property type="project" value="UniProtKB-KW"/>
</dbReference>
<dbReference type="SUPFAM" id="SSF53335">
    <property type="entry name" value="S-adenosyl-L-methionine-dependent methyltransferases"/>
    <property type="match status" value="1"/>
</dbReference>
<comment type="catalytic activity">
    <reaction evidence="5 8">
        <text>a 2'-deoxycytidine in DNA + S-adenosyl-L-methionine = a 5-methyl-2'-deoxycytidine in DNA + S-adenosyl-L-homocysteine + H(+)</text>
        <dbReference type="Rhea" id="RHEA:13681"/>
        <dbReference type="Rhea" id="RHEA-COMP:11369"/>
        <dbReference type="Rhea" id="RHEA-COMP:11370"/>
        <dbReference type="ChEBI" id="CHEBI:15378"/>
        <dbReference type="ChEBI" id="CHEBI:57856"/>
        <dbReference type="ChEBI" id="CHEBI:59789"/>
        <dbReference type="ChEBI" id="CHEBI:85452"/>
        <dbReference type="ChEBI" id="CHEBI:85454"/>
        <dbReference type="EC" id="2.1.1.37"/>
    </reaction>
</comment>
<accession>A0A444W2R0</accession>
<feature type="active site" evidence="6">
    <location>
        <position position="76"/>
    </location>
</feature>
<keyword evidence="3 6" id="KW-0949">S-adenosyl-L-methionine</keyword>
<dbReference type="EC" id="2.1.1.37" evidence="8"/>
<evidence type="ECO:0000256" key="4">
    <source>
        <dbReference type="ARBA" id="ARBA00022747"/>
    </source>
</evidence>
<evidence type="ECO:0000256" key="3">
    <source>
        <dbReference type="ARBA" id="ARBA00022691"/>
    </source>
</evidence>
<evidence type="ECO:0000256" key="6">
    <source>
        <dbReference type="PROSITE-ProRule" id="PRU01016"/>
    </source>
</evidence>
<evidence type="ECO:0000256" key="1">
    <source>
        <dbReference type="ARBA" id="ARBA00022603"/>
    </source>
</evidence>
<comment type="similarity">
    <text evidence="6 7">Belongs to the class I-like SAM-binding methyltransferase superfamily. C5-methyltransferase family.</text>
</comment>
<dbReference type="AlphaFoldDB" id="A0A444W2R0"/>